<dbReference type="AlphaFoldDB" id="A0A8E2EZY8"/>
<dbReference type="EMBL" id="KV749730">
    <property type="protein sequence ID" value="OCL08022.1"/>
    <property type="molecule type" value="Genomic_DNA"/>
</dbReference>
<evidence type="ECO:0000313" key="3">
    <source>
        <dbReference type="Proteomes" id="UP000250140"/>
    </source>
</evidence>
<keyword evidence="3" id="KW-1185">Reference proteome</keyword>
<protein>
    <submittedName>
        <fullName evidence="2">Uncharacterized protein</fullName>
    </submittedName>
</protein>
<evidence type="ECO:0000313" key="2">
    <source>
        <dbReference type="EMBL" id="OCL08022.1"/>
    </source>
</evidence>
<feature type="region of interest" description="Disordered" evidence="1">
    <location>
        <begin position="80"/>
        <end position="108"/>
    </location>
</feature>
<proteinExistence type="predicted"/>
<dbReference type="Proteomes" id="UP000250140">
    <property type="component" value="Unassembled WGS sequence"/>
</dbReference>
<evidence type="ECO:0000256" key="1">
    <source>
        <dbReference type="SAM" id="MobiDB-lite"/>
    </source>
</evidence>
<sequence>MQTSLVLDGLCSTGRNQSAARPPLYGAVLGTTESADGRHSYSSGSMWHTHVHGPRRLANVGERDGSPARLRRLSALTGALPTSEAGPASITRHPTLGSTENDMAKDIPPGPGGVGWSHDVRPLRLTPPLPFALRFILVDLGSASPQVGNHAKLQLVESREGTVHEHSNGCRLAEYRGQQ</sequence>
<accession>A0A8E2EZY8</accession>
<name>A0A8E2EZY8_9PEZI</name>
<gene>
    <name evidence="2" type="ORF">AOQ84DRAFT_377161</name>
</gene>
<organism evidence="2 3">
    <name type="scientific">Glonium stellatum</name>
    <dbReference type="NCBI Taxonomy" id="574774"/>
    <lineage>
        <taxon>Eukaryota</taxon>
        <taxon>Fungi</taxon>
        <taxon>Dikarya</taxon>
        <taxon>Ascomycota</taxon>
        <taxon>Pezizomycotina</taxon>
        <taxon>Dothideomycetes</taxon>
        <taxon>Pleosporomycetidae</taxon>
        <taxon>Gloniales</taxon>
        <taxon>Gloniaceae</taxon>
        <taxon>Glonium</taxon>
    </lineage>
</organism>
<reference evidence="2 3" key="1">
    <citation type="journal article" date="2016" name="Nat. Commun.">
        <title>Ectomycorrhizal ecology is imprinted in the genome of the dominant symbiotic fungus Cenococcum geophilum.</title>
        <authorList>
            <consortium name="DOE Joint Genome Institute"/>
            <person name="Peter M."/>
            <person name="Kohler A."/>
            <person name="Ohm R.A."/>
            <person name="Kuo A."/>
            <person name="Krutzmann J."/>
            <person name="Morin E."/>
            <person name="Arend M."/>
            <person name="Barry K.W."/>
            <person name="Binder M."/>
            <person name="Choi C."/>
            <person name="Clum A."/>
            <person name="Copeland A."/>
            <person name="Grisel N."/>
            <person name="Haridas S."/>
            <person name="Kipfer T."/>
            <person name="LaButti K."/>
            <person name="Lindquist E."/>
            <person name="Lipzen A."/>
            <person name="Maire R."/>
            <person name="Meier B."/>
            <person name="Mihaltcheva S."/>
            <person name="Molinier V."/>
            <person name="Murat C."/>
            <person name="Poggeler S."/>
            <person name="Quandt C.A."/>
            <person name="Sperisen C."/>
            <person name="Tritt A."/>
            <person name="Tisserant E."/>
            <person name="Crous P.W."/>
            <person name="Henrissat B."/>
            <person name="Nehls U."/>
            <person name="Egli S."/>
            <person name="Spatafora J.W."/>
            <person name="Grigoriev I.V."/>
            <person name="Martin F.M."/>
        </authorList>
    </citation>
    <scope>NUCLEOTIDE SEQUENCE [LARGE SCALE GENOMIC DNA]</scope>
    <source>
        <strain evidence="2 3">CBS 207.34</strain>
    </source>
</reference>